<keyword evidence="3" id="KW-1185">Reference proteome</keyword>
<organism evidence="2 3">
    <name type="scientific">Streptomyces coelicoflavus</name>
    <dbReference type="NCBI Taxonomy" id="285562"/>
    <lineage>
        <taxon>Bacteria</taxon>
        <taxon>Bacillati</taxon>
        <taxon>Actinomycetota</taxon>
        <taxon>Actinomycetes</taxon>
        <taxon>Kitasatosporales</taxon>
        <taxon>Streptomycetaceae</taxon>
        <taxon>Streptomyces</taxon>
    </lineage>
</organism>
<feature type="non-terminal residue" evidence="2">
    <location>
        <position position="1"/>
    </location>
</feature>
<evidence type="ECO:0000256" key="1">
    <source>
        <dbReference type="SAM" id="MobiDB-lite"/>
    </source>
</evidence>
<comment type="caution">
    <text evidence="2">The sequence shown here is derived from an EMBL/GenBank/DDBJ whole genome shotgun (WGS) entry which is preliminary data.</text>
</comment>
<feature type="non-terminal residue" evidence="2">
    <location>
        <position position="305"/>
    </location>
</feature>
<gene>
    <name evidence="2" type="ORF">G3I46_15810</name>
</gene>
<dbReference type="EMBL" id="JAAGMB010000346">
    <property type="protein sequence ID" value="NEB17964.1"/>
    <property type="molecule type" value="Genomic_DNA"/>
</dbReference>
<reference evidence="2 3" key="1">
    <citation type="submission" date="2020-01" db="EMBL/GenBank/DDBJ databases">
        <title>Insect and environment-associated Actinomycetes.</title>
        <authorList>
            <person name="Currrie C."/>
            <person name="Chevrette M."/>
            <person name="Carlson C."/>
            <person name="Stubbendieck R."/>
            <person name="Wendt-Pienkowski E."/>
        </authorList>
    </citation>
    <scope>NUCLEOTIDE SEQUENCE [LARGE SCALE GENOMIC DNA]</scope>
    <source>
        <strain evidence="2 3">SID14172</strain>
    </source>
</reference>
<evidence type="ECO:0000313" key="2">
    <source>
        <dbReference type="EMBL" id="NEB17964.1"/>
    </source>
</evidence>
<evidence type="ECO:0008006" key="4">
    <source>
        <dbReference type="Google" id="ProtNLM"/>
    </source>
</evidence>
<dbReference type="AlphaFoldDB" id="A0A6N9UK66"/>
<accession>A0A6N9UK66</accession>
<evidence type="ECO:0000313" key="3">
    <source>
        <dbReference type="Proteomes" id="UP000469545"/>
    </source>
</evidence>
<proteinExistence type="predicted"/>
<dbReference type="RefSeq" id="WP_164140458.1">
    <property type="nucleotide sequence ID" value="NZ_JAAGMB010000346.1"/>
</dbReference>
<sequence length="305" mass="31365">AGRFVSLPAPHTAARWLQDTATVDATAVAALGLAGPEDVGAAERARVFWARVKAVETLAAAGPDALTRRVLHLDPALDVDGAGHEAALVLLTRGFAAGRDMADPDAAAAYALETGGAFDWTATLTTMGTESGGGRDWRDTATLLPEVGRVRTPAGLADAPWAGPDGHGGNRPVPYLVAAHVDLQDGARLQVSTGGTLQDTSAAEFAELLAADPDLNRKDLSVPVLLVLTGIDGPAPGVADTIAQRLGRSVWWSRYPAELSGTDDTGSSVPTLVLSLLTAGTPTAADWQEARPTDPAGPEEGPRPV</sequence>
<protein>
    <recommendedName>
        <fullName evidence="4">Ovarian tumor otubain</fullName>
    </recommendedName>
</protein>
<dbReference type="Proteomes" id="UP000469545">
    <property type="component" value="Unassembled WGS sequence"/>
</dbReference>
<feature type="region of interest" description="Disordered" evidence="1">
    <location>
        <begin position="283"/>
        <end position="305"/>
    </location>
</feature>
<name>A0A6N9UK66_9ACTN</name>